<proteinExistence type="predicted"/>
<keyword evidence="2" id="KW-0812">Transmembrane</keyword>
<reference evidence="5" key="1">
    <citation type="submission" date="2024-04" db="EMBL/GenBank/DDBJ databases">
        <title>Phylogenomic analyses of a clade within the roseobacter group suggest taxonomic reassignments of species of the genera Aestuariivita, Citreicella, Loktanella, Nautella, Pelagibaca, Ruegeria, Thalassobius, Thiobacimonas and Tropicibacter, and the proposal o.</title>
        <authorList>
            <person name="Jeon C.O."/>
        </authorList>
    </citation>
    <scope>NUCLEOTIDE SEQUENCE [LARGE SCALE GENOMIC DNA]</scope>
    <source>
        <strain evidence="5">BS5-3</strain>
    </source>
</reference>
<feature type="transmembrane region" description="Helical" evidence="2">
    <location>
        <begin position="35"/>
        <end position="61"/>
    </location>
</feature>
<dbReference type="Proteomes" id="UP001440612">
    <property type="component" value="Chromosome"/>
</dbReference>
<protein>
    <submittedName>
        <fullName evidence="4">AsmA-like C-terminal region-containing protein</fullName>
    </submittedName>
</protein>
<dbReference type="EMBL" id="CP150951">
    <property type="protein sequence ID" value="WZC47688.1"/>
    <property type="molecule type" value="Genomic_DNA"/>
</dbReference>
<keyword evidence="2" id="KW-1133">Transmembrane helix</keyword>
<dbReference type="InterPro" id="IPR025263">
    <property type="entry name" value="YhdP_central"/>
</dbReference>
<dbReference type="RefSeq" id="WP_341365808.1">
    <property type="nucleotide sequence ID" value="NZ_CP150951.2"/>
</dbReference>
<accession>A0ABZ2UZS7</accession>
<evidence type="ECO:0000313" key="5">
    <source>
        <dbReference type="Proteomes" id="UP001440612"/>
    </source>
</evidence>
<feature type="compositionally biased region" description="Low complexity" evidence="1">
    <location>
        <begin position="1"/>
        <end position="19"/>
    </location>
</feature>
<sequence length="1108" mass="116370">MTKPAQPDAPNPQQAAARASGKPVKPRKGRRFGRLLFWMRAVFIVCLAPLVFALAAAVMIIDREITAPSWVSERIEARAAEVLEGGQLRFGAISMRIGRDLHPVVRLRDTTLTDAGGLVITRVPIVEGLVSPRGLIFQQDLLLQDVLLVGAQVNLRRAADGSVSVALINGGNEVGRANTLPELLDQVDHVFERPALEALETVRAAGLIVNFDDARAGRSWIVDGGTVDLDLTGGQTALRGNFALLSGGADVTNVNLSYTSPRGSHAADIGLNIDNALASDIAAQSPALSWLREVEAPIDVAMRTGLDEAGALGPVSASLEIGQGVLQPNAATAPFRFDQAKAYLTYDPQRDQIAFTDVSLQTEWGAFQASGTSFLREFQDGLPQALLAQFQFQNIALNPPGFYDTPPSIPDASVDLRLRFDPFRIELGQLVINDGQTRLIADGELAATDAGWQMALNADVSEMAPDQLMAIWPIPFKPKTRDWFSNNLLGGRLFGAALGLRVTPGQPNHFAAGFEFDDATVRFMRQMPPITGGRGAASFIDNGLVIAVDDGVVNAPEGGQLNLAGSVFSIGDVRPKPATGTLDLRADGSVTSVLSILNQPPFEFLDKANLPVTLADGRAEVTGLVSWPMRRGGSPNDVSFEMAADLRRVRTGLIPGRDLVAPRLTVAATRAGLTLTGPVSLDGAPAEASWSRAFGEAGRNGSQIQAQVEISPDVLNALDINLPPGTVSGLGQGALTVDLIPNAPPRFTLTSDLRGVRVAIPAIGWAKSANTAGNLLIEGTLGAVPDISNLEISGGGLSAQGRISLAAGGGLETAVFSRVRVADWLNAPITLRGRGAGRPVGVEIRGGTLDLRRASFGSSQGEAGPVSIALDRLQVTEGIALDSFRGDFSGAGGFTGQFTAQLNGGAAVRGTVAPRNGRSAVRLVSEDAGGALRAAGFLRNANGGTLDLTLLPTGGEGTFDGTLAVRDLRLRDAPTMAALLDAISVVGLLQQLDGQGLAFDEVDARFRLTPNQVIVSEASAVGPGLGISVDGTYTLGNQRVDLQGVVSPFYVLNGIGSFLTRKGEGLIGFNFNIAGTSRAPQVTVNPLSAFTPGMFREIFRRPAPELSQ</sequence>
<gene>
    <name evidence="4" type="ORF">AABB29_12295</name>
</gene>
<dbReference type="Pfam" id="PF13116">
    <property type="entry name" value="YhdP"/>
    <property type="match status" value="1"/>
</dbReference>
<evidence type="ECO:0000256" key="1">
    <source>
        <dbReference type="SAM" id="MobiDB-lite"/>
    </source>
</evidence>
<evidence type="ECO:0000256" key="2">
    <source>
        <dbReference type="SAM" id="Phobius"/>
    </source>
</evidence>
<feature type="domain" description="YhdP central" evidence="3">
    <location>
        <begin position="354"/>
        <end position="778"/>
    </location>
</feature>
<name>A0ABZ2UZS7_9RHOB</name>
<keyword evidence="5" id="KW-1185">Reference proteome</keyword>
<feature type="region of interest" description="Disordered" evidence="1">
    <location>
        <begin position="1"/>
        <end position="27"/>
    </location>
</feature>
<keyword evidence="2" id="KW-0472">Membrane</keyword>
<evidence type="ECO:0000313" key="4">
    <source>
        <dbReference type="EMBL" id="WZC47688.1"/>
    </source>
</evidence>
<evidence type="ECO:0000259" key="3">
    <source>
        <dbReference type="Pfam" id="PF13116"/>
    </source>
</evidence>
<organism evidence="4 5">
    <name type="scientific">Yoonia phaeophyticola</name>
    <dbReference type="NCBI Taxonomy" id="3137369"/>
    <lineage>
        <taxon>Bacteria</taxon>
        <taxon>Pseudomonadati</taxon>
        <taxon>Pseudomonadota</taxon>
        <taxon>Alphaproteobacteria</taxon>
        <taxon>Rhodobacterales</taxon>
        <taxon>Paracoccaceae</taxon>
        <taxon>Yoonia</taxon>
    </lineage>
</organism>